<dbReference type="InterPro" id="IPR018060">
    <property type="entry name" value="HTH_AraC"/>
</dbReference>
<dbReference type="PANTHER" id="PTHR43280:SF29">
    <property type="entry name" value="ARAC-FAMILY TRANSCRIPTIONAL REGULATOR"/>
    <property type="match status" value="1"/>
</dbReference>
<dbReference type="RefSeq" id="WP_005856801.1">
    <property type="nucleotide sequence ID" value="NZ_BQOC01000001.1"/>
</dbReference>
<evidence type="ECO:0000256" key="1">
    <source>
        <dbReference type="ARBA" id="ARBA00023125"/>
    </source>
</evidence>
<dbReference type="Gene3D" id="1.10.10.60">
    <property type="entry name" value="Homeodomain-like"/>
    <property type="match status" value="1"/>
</dbReference>
<evidence type="ECO:0000313" key="4">
    <source>
        <dbReference type="EMBL" id="QJE27598.1"/>
    </source>
</evidence>
<dbReference type="SMART" id="SM00342">
    <property type="entry name" value="HTH_ARAC"/>
    <property type="match status" value="1"/>
</dbReference>
<gene>
    <name evidence="3" type="ORF">GKD70_17235</name>
    <name evidence="4" type="ORF">HHO38_04300</name>
</gene>
<dbReference type="EMBL" id="WKMO01000017">
    <property type="protein sequence ID" value="MSB75007.1"/>
    <property type="molecule type" value="Genomic_DNA"/>
</dbReference>
<evidence type="ECO:0000313" key="3">
    <source>
        <dbReference type="EMBL" id="MSB75007.1"/>
    </source>
</evidence>
<dbReference type="PANTHER" id="PTHR43280">
    <property type="entry name" value="ARAC-FAMILY TRANSCRIPTIONAL REGULATOR"/>
    <property type="match status" value="1"/>
</dbReference>
<reference evidence="4 6" key="2">
    <citation type="submission" date="2020-04" db="EMBL/GenBank/DDBJ databases">
        <title>Complete Genomes and Methylome analysis of CBBP consortium that reverse antibiotic-induced susceptibility to vancomycin-resistant Enterococcus faecium infection.</title>
        <authorList>
            <person name="Fomenkov A."/>
            <person name="Zhang Z."/>
            <person name="Pamer E."/>
            <person name="Roberts R.J."/>
        </authorList>
    </citation>
    <scope>NUCLEOTIDE SEQUENCE [LARGE SCALE GENOMIC DNA]</scope>
    <source>
        <strain evidence="6">CBBP</strain>
        <strain evidence="4">CBBP-1</strain>
    </source>
</reference>
<dbReference type="Proteomes" id="UP000501982">
    <property type="component" value="Chromosome"/>
</dbReference>
<evidence type="ECO:0000313" key="5">
    <source>
        <dbReference type="Proteomes" id="UP000441609"/>
    </source>
</evidence>
<reference evidence="3 5" key="1">
    <citation type="journal article" date="2019" name="Nat. Med.">
        <title>A library of human gut bacterial isolates paired with longitudinal multiomics data enables mechanistic microbiome research.</title>
        <authorList>
            <person name="Poyet M."/>
            <person name="Groussin M."/>
            <person name="Gibbons S.M."/>
            <person name="Avila-Pacheco J."/>
            <person name="Jiang X."/>
            <person name="Kearney S.M."/>
            <person name="Perrotta A.R."/>
            <person name="Berdy B."/>
            <person name="Zhao S."/>
            <person name="Lieberman T.D."/>
            <person name="Swanson P.K."/>
            <person name="Smith M."/>
            <person name="Roesemann S."/>
            <person name="Alexander J.E."/>
            <person name="Rich S.A."/>
            <person name="Livny J."/>
            <person name="Vlamakis H."/>
            <person name="Clish C."/>
            <person name="Bullock K."/>
            <person name="Deik A."/>
            <person name="Scott J."/>
            <person name="Pierce K.A."/>
            <person name="Xavier R.J."/>
            <person name="Alm E.J."/>
        </authorList>
    </citation>
    <scope>NUCLEOTIDE SEQUENCE [LARGE SCALE GENOMIC DNA]</scope>
    <source>
        <strain evidence="3 5">BIOML-A20</strain>
    </source>
</reference>
<evidence type="ECO:0000259" key="2">
    <source>
        <dbReference type="PROSITE" id="PS01124"/>
    </source>
</evidence>
<dbReference type="AlphaFoldDB" id="A0A3E4MZ41"/>
<organism evidence="4 6">
    <name type="scientific">Parabacteroides distasonis</name>
    <dbReference type="NCBI Taxonomy" id="823"/>
    <lineage>
        <taxon>Bacteria</taxon>
        <taxon>Pseudomonadati</taxon>
        <taxon>Bacteroidota</taxon>
        <taxon>Bacteroidia</taxon>
        <taxon>Bacteroidales</taxon>
        <taxon>Tannerellaceae</taxon>
        <taxon>Parabacteroides</taxon>
    </lineage>
</organism>
<protein>
    <submittedName>
        <fullName evidence="4">AraC family transcriptional regulator</fullName>
    </submittedName>
    <submittedName>
        <fullName evidence="3">Helix-turn-helix domain-containing protein</fullName>
    </submittedName>
</protein>
<dbReference type="PROSITE" id="PS01124">
    <property type="entry name" value="HTH_ARAC_FAMILY_2"/>
    <property type="match status" value="1"/>
</dbReference>
<dbReference type="EMBL" id="CP051672">
    <property type="protein sequence ID" value="QJE27598.1"/>
    <property type="molecule type" value="Genomic_DNA"/>
</dbReference>
<dbReference type="Pfam" id="PF12833">
    <property type="entry name" value="HTH_18"/>
    <property type="match status" value="1"/>
</dbReference>
<keyword evidence="1" id="KW-0238">DNA-binding</keyword>
<dbReference type="Proteomes" id="UP000441609">
    <property type="component" value="Unassembled WGS sequence"/>
</dbReference>
<accession>A0A3E4MZ41</accession>
<evidence type="ECO:0000313" key="6">
    <source>
        <dbReference type="Proteomes" id="UP000501982"/>
    </source>
</evidence>
<dbReference type="GO" id="GO:0003700">
    <property type="term" value="F:DNA-binding transcription factor activity"/>
    <property type="evidence" value="ECO:0007669"/>
    <property type="project" value="InterPro"/>
</dbReference>
<dbReference type="GO" id="GO:0043565">
    <property type="term" value="F:sequence-specific DNA binding"/>
    <property type="evidence" value="ECO:0007669"/>
    <property type="project" value="InterPro"/>
</dbReference>
<name>A0A3E4MZ41_PARDI</name>
<feature type="domain" description="HTH araC/xylS-type" evidence="2">
    <location>
        <begin position="16"/>
        <end position="118"/>
    </location>
</feature>
<dbReference type="OrthoDB" id="1275115at2"/>
<proteinExistence type="predicted"/>
<sequence>MEEKQKPSLIERRLYARILQIMEDKKPYLDPQFNLCQLANLACTNRTRLSSTLNNQTGMNFSRWLANYRVKHLIQEFSKCLTQEPKELYKKAGFTSRTSFYRQFKEVTGNTPIEYFANLYYDNVNHSTK</sequence>